<dbReference type="InterPro" id="IPR050704">
    <property type="entry name" value="Peptidase_C85-like"/>
</dbReference>
<feature type="compositionally biased region" description="Low complexity" evidence="9">
    <location>
        <begin position="18"/>
        <end position="37"/>
    </location>
</feature>
<name>A0A667Y5K1_9TELE</name>
<dbReference type="InParanoid" id="A0A667Y5K1"/>
<feature type="compositionally biased region" description="Polar residues" evidence="9">
    <location>
        <begin position="44"/>
        <end position="66"/>
    </location>
</feature>
<dbReference type="Ensembl" id="ENSMMDT00005025819.1">
    <property type="protein sequence ID" value="ENSMMDP00005025285.1"/>
    <property type="gene ID" value="ENSMMDG00005012106.1"/>
</dbReference>
<comment type="catalytic activity">
    <reaction evidence="1">
        <text>Thiol-dependent hydrolysis of ester, thioester, amide, peptide and isopeptide bonds formed by the C-terminal Gly of ubiquitin (a 76-residue protein attached to proteins as an intracellular targeting signal).</text>
        <dbReference type="EC" id="3.4.19.12"/>
    </reaction>
</comment>
<dbReference type="Proteomes" id="UP000472263">
    <property type="component" value="Chromosome 20"/>
</dbReference>
<keyword evidence="4" id="KW-0833">Ubl conjugation pathway</keyword>
<evidence type="ECO:0000313" key="12">
    <source>
        <dbReference type="Proteomes" id="UP000472263"/>
    </source>
</evidence>
<keyword evidence="6" id="KW-0788">Thiol protease</keyword>
<proteinExistence type="predicted"/>
<evidence type="ECO:0000256" key="5">
    <source>
        <dbReference type="ARBA" id="ARBA00022801"/>
    </source>
</evidence>
<dbReference type="CDD" id="cd22747">
    <property type="entry name" value="OTU_OTUD1"/>
    <property type="match status" value="1"/>
</dbReference>
<dbReference type="GO" id="GO:0070536">
    <property type="term" value="P:protein K63-linked deubiquitination"/>
    <property type="evidence" value="ECO:0007669"/>
    <property type="project" value="TreeGrafter"/>
</dbReference>
<evidence type="ECO:0000256" key="8">
    <source>
        <dbReference type="ARBA" id="ARBA00074858"/>
    </source>
</evidence>
<dbReference type="InterPro" id="IPR038765">
    <property type="entry name" value="Papain-like_cys_pep_sf"/>
</dbReference>
<dbReference type="Pfam" id="PF02338">
    <property type="entry name" value="OTU"/>
    <property type="match status" value="1"/>
</dbReference>
<evidence type="ECO:0000256" key="6">
    <source>
        <dbReference type="ARBA" id="ARBA00022807"/>
    </source>
</evidence>
<protein>
    <recommendedName>
        <fullName evidence="8">OTU domain-containing protein 1</fullName>
        <ecNumber evidence="2">3.4.19.12</ecNumber>
    </recommendedName>
</protein>
<evidence type="ECO:0000259" key="10">
    <source>
        <dbReference type="PROSITE" id="PS50802"/>
    </source>
</evidence>
<evidence type="ECO:0000256" key="7">
    <source>
        <dbReference type="ARBA" id="ARBA00057633"/>
    </source>
</evidence>
<keyword evidence="5" id="KW-0378">Hydrolase</keyword>
<dbReference type="SUPFAM" id="SSF54001">
    <property type="entry name" value="Cysteine proteinases"/>
    <property type="match status" value="1"/>
</dbReference>
<organism evidence="11 12">
    <name type="scientific">Myripristis murdjan</name>
    <name type="common">pinecone soldierfish</name>
    <dbReference type="NCBI Taxonomy" id="586833"/>
    <lineage>
        <taxon>Eukaryota</taxon>
        <taxon>Metazoa</taxon>
        <taxon>Chordata</taxon>
        <taxon>Craniata</taxon>
        <taxon>Vertebrata</taxon>
        <taxon>Euteleostomi</taxon>
        <taxon>Actinopterygii</taxon>
        <taxon>Neopterygii</taxon>
        <taxon>Teleostei</taxon>
        <taxon>Neoteleostei</taxon>
        <taxon>Acanthomorphata</taxon>
        <taxon>Holocentriformes</taxon>
        <taxon>Holocentridae</taxon>
        <taxon>Myripristis</taxon>
    </lineage>
</organism>
<dbReference type="AlphaFoldDB" id="A0A667Y5K1"/>
<gene>
    <name evidence="11" type="primary">otud1</name>
</gene>
<reference evidence="11" key="1">
    <citation type="submission" date="2019-06" db="EMBL/GenBank/DDBJ databases">
        <authorList>
            <consortium name="Wellcome Sanger Institute Data Sharing"/>
        </authorList>
    </citation>
    <scope>NUCLEOTIDE SEQUENCE [LARGE SCALE GENOMIC DNA]</scope>
</reference>
<keyword evidence="3" id="KW-0645">Protease</keyword>
<dbReference type="EC" id="3.4.19.12" evidence="2"/>
<dbReference type="PANTHER" id="PTHR12419">
    <property type="entry name" value="OTU DOMAIN CONTAINING PROTEIN"/>
    <property type="match status" value="1"/>
</dbReference>
<comment type="function">
    <text evidence="7">Deubiquitinating enzyme that specifically hydrolyzes 'Lys-63'-linked polyubiquitin to monoubiquitin. Required for the stability and translation of a subset mRNAs with a high abundance of rare codons by mediating deubiquitination of 40S ribosomal protein RPS10/eS10, thereby antagonizing ZNF598-mediated 40S ubiquitination. The abundance of rare codons in mRNAs can limit the translation rate and can lead to ribosome collisions that trigger activation of ribosome quality control (RQC) pathway by ZNF598. OTUD1-mediated deubiquitination prevents activation of the RQC and subsequent dissociation of ribosomes and stimulates formation of polysomes and translation.</text>
</comment>
<keyword evidence="12" id="KW-1185">Reference proteome</keyword>
<evidence type="ECO:0000256" key="2">
    <source>
        <dbReference type="ARBA" id="ARBA00012759"/>
    </source>
</evidence>
<dbReference type="GeneID" id="115379269"/>
<dbReference type="CTD" id="220213"/>
<reference evidence="11" key="2">
    <citation type="submission" date="2025-08" db="UniProtKB">
        <authorList>
            <consortium name="Ensembl"/>
        </authorList>
    </citation>
    <scope>IDENTIFICATION</scope>
</reference>
<dbReference type="OrthoDB" id="409956at2759"/>
<evidence type="ECO:0000313" key="11">
    <source>
        <dbReference type="Ensembl" id="ENSMMDP00005025285.1"/>
    </source>
</evidence>
<dbReference type="PANTHER" id="PTHR12419:SF101">
    <property type="entry name" value="OTU DOMAIN-CONTAINING PROTEIN 1"/>
    <property type="match status" value="1"/>
</dbReference>
<evidence type="ECO:0000256" key="9">
    <source>
        <dbReference type="SAM" id="MobiDB-lite"/>
    </source>
</evidence>
<reference evidence="11" key="3">
    <citation type="submission" date="2025-09" db="UniProtKB">
        <authorList>
            <consortium name="Ensembl"/>
        </authorList>
    </citation>
    <scope>IDENTIFICATION</scope>
</reference>
<dbReference type="InterPro" id="IPR003323">
    <property type="entry name" value="OTU_dom"/>
</dbReference>
<evidence type="ECO:0000256" key="4">
    <source>
        <dbReference type="ARBA" id="ARBA00022786"/>
    </source>
</evidence>
<dbReference type="RefSeq" id="XP_029935859.1">
    <property type="nucleotide sequence ID" value="XM_030079999.1"/>
</dbReference>
<dbReference type="InterPro" id="IPR047834">
    <property type="entry name" value="OTUD1_OTU"/>
</dbReference>
<evidence type="ECO:0000256" key="1">
    <source>
        <dbReference type="ARBA" id="ARBA00000707"/>
    </source>
</evidence>
<dbReference type="Gene3D" id="3.90.70.80">
    <property type="match status" value="1"/>
</dbReference>
<feature type="domain" description="OTU" evidence="10">
    <location>
        <begin position="282"/>
        <end position="411"/>
    </location>
</feature>
<dbReference type="FunFam" id="3.90.70.80:FF:000010">
    <property type="entry name" value="OTU domain-containing protein 1"/>
    <property type="match status" value="1"/>
</dbReference>
<dbReference type="GeneTree" id="ENSGT00510000049635"/>
<accession>A0A667Y5K1</accession>
<evidence type="ECO:0000256" key="3">
    <source>
        <dbReference type="ARBA" id="ARBA00022670"/>
    </source>
</evidence>
<dbReference type="GO" id="GO:0006508">
    <property type="term" value="P:proteolysis"/>
    <property type="evidence" value="ECO:0007669"/>
    <property type="project" value="UniProtKB-KW"/>
</dbReference>
<dbReference type="GO" id="GO:0004843">
    <property type="term" value="F:cysteine-type deubiquitinase activity"/>
    <property type="evidence" value="ECO:0007669"/>
    <property type="project" value="UniProtKB-EC"/>
</dbReference>
<feature type="region of interest" description="Disordered" evidence="9">
    <location>
        <begin position="16"/>
        <end position="68"/>
    </location>
</feature>
<sequence>MQLYNSVLTHYPKSSRKVSITVSSGSDGVTGTTSSSSAADKPGFTQQDSTSAANGDSGRETPSSANMPAFSCYETSSLKPVYFTSTAEIIIRRPDGVERSVPVHIMRESKPKRSSPDLISHDCDSVTYNDSDVIVDLIDHWSNGTQRFSDCPELVENDFLNTKSISGPRIEDSNRMMVMSSDDDGVSVTNTPIKSNGWASPHEVEPIPCGAGRPQELTDEDFHHHSSCQAAPPSGETGAFELSVLQEASAQRCTDKEDINDKVTRYLAEVEKQNKYLQERHKYRYHVIPDGNCLYRAVCKAAFGEQSRHSELREQTVHHIADHLDEFNPIIEGDVGEFLINAAQDGTWAGYPELLAMSQMLNVNIHLTTGGSLESPTVSTMVHYLGEEDPSKPAIWLSWLSNGHYDALLDKCFPNPEYEDWCRHSQIQRKRDEELAKSMAASLSKMYIEQNGAV</sequence>
<dbReference type="PROSITE" id="PS50802">
    <property type="entry name" value="OTU"/>
    <property type="match status" value="1"/>
</dbReference>